<dbReference type="InterPro" id="IPR036390">
    <property type="entry name" value="WH_DNA-bd_sf"/>
</dbReference>
<feature type="domain" description="HTH deoR-type" evidence="5">
    <location>
        <begin position="3"/>
        <end position="58"/>
    </location>
</feature>
<dbReference type="InterPro" id="IPR014036">
    <property type="entry name" value="DeoR-like_C"/>
</dbReference>
<keyword evidence="7" id="KW-1185">Reference proteome</keyword>
<dbReference type="InterPro" id="IPR037171">
    <property type="entry name" value="NagB/RpiA_transferase-like"/>
</dbReference>
<gene>
    <name evidence="6" type="ORF">GM661_01425</name>
</gene>
<dbReference type="InterPro" id="IPR001845">
    <property type="entry name" value="HTH_ArsR_DNA-bd_dom"/>
</dbReference>
<accession>A0A8A7KCW9</accession>
<dbReference type="PANTHER" id="PTHR30363">
    <property type="entry name" value="HTH-TYPE TRANSCRIPTIONAL REGULATOR SRLR-RELATED"/>
    <property type="match status" value="1"/>
</dbReference>
<dbReference type="Pfam" id="PF08220">
    <property type="entry name" value="HTH_DeoR"/>
    <property type="match status" value="1"/>
</dbReference>
<dbReference type="InterPro" id="IPR001034">
    <property type="entry name" value="DeoR_HTH"/>
</dbReference>
<dbReference type="SMART" id="SM01134">
    <property type="entry name" value="DeoRC"/>
    <property type="match status" value="1"/>
</dbReference>
<dbReference type="GO" id="GO:0003700">
    <property type="term" value="F:DNA-binding transcription factor activity"/>
    <property type="evidence" value="ECO:0007669"/>
    <property type="project" value="InterPro"/>
</dbReference>
<evidence type="ECO:0000259" key="5">
    <source>
        <dbReference type="PROSITE" id="PS51000"/>
    </source>
</evidence>
<dbReference type="InterPro" id="IPR018356">
    <property type="entry name" value="Tscrpt_reg_HTH_DeoR_CS"/>
</dbReference>
<dbReference type="PROSITE" id="PS51000">
    <property type="entry name" value="HTH_DEOR_2"/>
    <property type="match status" value="1"/>
</dbReference>
<evidence type="ECO:0000256" key="2">
    <source>
        <dbReference type="ARBA" id="ARBA00023125"/>
    </source>
</evidence>
<feature type="domain" description="HTH arsR-type" evidence="4">
    <location>
        <begin position="1"/>
        <end position="82"/>
    </location>
</feature>
<keyword evidence="1" id="KW-0805">Transcription regulation</keyword>
<dbReference type="SUPFAM" id="SSF46785">
    <property type="entry name" value="Winged helix' DNA-binding domain"/>
    <property type="match status" value="1"/>
</dbReference>
<proteinExistence type="predicted"/>
<reference evidence="6" key="1">
    <citation type="submission" date="2019-12" db="EMBL/GenBank/DDBJ databases">
        <authorList>
            <person name="zhang j."/>
            <person name="sun C.M."/>
        </authorList>
    </citation>
    <scope>NUCLEOTIDE SEQUENCE</scope>
    <source>
        <strain evidence="6">NS-1</strain>
    </source>
</reference>
<evidence type="ECO:0000259" key="4">
    <source>
        <dbReference type="PROSITE" id="PS50987"/>
    </source>
</evidence>
<evidence type="ECO:0000256" key="1">
    <source>
        <dbReference type="ARBA" id="ARBA00023015"/>
    </source>
</evidence>
<dbReference type="SMART" id="SM00420">
    <property type="entry name" value="HTH_DEOR"/>
    <property type="match status" value="1"/>
</dbReference>
<dbReference type="Gene3D" id="1.10.10.10">
    <property type="entry name" value="Winged helix-like DNA-binding domain superfamily/Winged helix DNA-binding domain"/>
    <property type="match status" value="1"/>
</dbReference>
<dbReference type="KEGG" id="ifn:GM661_01425"/>
<dbReference type="EMBL" id="CP046640">
    <property type="protein sequence ID" value="QTL96727.1"/>
    <property type="molecule type" value="Genomic_DNA"/>
</dbReference>
<sequence length="252" mass="28239">MLAEERRQEILRLLDNKDSVHVSDLSKILDVTEETIRRDLDVLDKKKLLKRIHGGAVPLVSNSKNELNFNIRQNKKIKEKKQIAAKAIELIEEGDTIFLDASSTSLFLARELKKTQNITVVTNSIRIIFELSDLNNITVISTGGILRPNSLSFVGPLANETLKKYFADKIFASCKGIAVDYGATDSNELEIEVKQNMIKQSKKVIILSDHSKVNEIGLTQFASIEEIDTLITDELVDKNSLKNFEEAGLTVL</sequence>
<keyword evidence="3" id="KW-0804">Transcription</keyword>
<evidence type="ECO:0000313" key="7">
    <source>
        <dbReference type="Proteomes" id="UP000665020"/>
    </source>
</evidence>
<organism evidence="6 7">
    <name type="scientific">Iocasia fonsfrigidae</name>
    <dbReference type="NCBI Taxonomy" id="2682810"/>
    <lineage>
        <taxon>Bacteria</taxon>
        <taxon>Bacillati</taxon>
        <taxon>Bacillota</taxon>
        <taxon>Clostridia</taxon>
        <taxon>Halanaerobiales</taxon>
        <taxon>Halanaerobiaceae</taxon>
        <taxon>Iocasia</taxon>
    </lineage>
</organism>
<protein>
    <submittedName>
        <fullName evidence="6">DeoR family transcriptional regulator</fullName>
    </submittedName>
</protein>
<evidence type="ECO:0000313" key="6">
    <source>
        <dbReference type="EMBL" id="QTL96727.1"/>
    </source>
</evidence>
<name>A0A8A7KCW9_9FIRM</name>
<dbReference type="PRINTS" id="PR00037">
    <property type="entry name" value="HTHLACR"/>
</dbReference>
<dbReference type="InterPro" id="IPR050313">
    <property type="entry name" value="Carb_Metab_HTH_regulators"/>
</dbReference>
<evidence type="ECO:0000256" key="3">
    <source>
        <dbReference type="ARBA" id="ARBA00023163"/>
    </source>
</evidence>
<dbReference type="GO" id="GO:0003677">
    <property type="term" value="F:DNA binding"/>
    <property type="evidence" value="ECO:0007669"/>
    <property type="project" value="UniProtKB-KW"/>
</dbReference>
<dbReference type="PROSITE" id="PS00894">
    <property type="entry name" value="HTH_DEOR_1"/>
    <property type="match status" value="1"/>
</dbReference>
<dbReference type="PROSITE" id="PS50987">
    <property type="entry name" value="HTH_ARSR_2"/>
    <property type="match status" value="1"/>
</dbReference>
<dbReference type="Proteomes" id="UP000665020">
    <property type="component" value="Chromosome"/>
</dbReference>
<dbReference type="Pfam" id="PF00455">
    <property type="entry name" value="DeoRC"/>
    <property type="match status" value="1"/>
</dbReference>
<dbReference type="Gene3D" id="3.40.50.1360">
    <property type="match status" value="1"/>
</dbReference>
<dbReference type="SUPFAM" id="SSF100950">
    <property type="entry name" value="NagB/RpiA/CoA transferase-like"/>
    <property type="match status" value="1"/>
</dbReference>
<dbReference type="RefSeq" id="WP_230868439.1">
    <property type="nucleotide sequence ID" value="NZ_CP046640.1"/>
</dbReference>
<keyword evidence="2" id="KW-0238">DNA-binding</keyword>
<dbReference type="PANTHER" id="PTHR30363:SF44">
    <property type="entry name" value="AGA OPERON TRANSCRIPTIONAL REPRESSOR-RELATED"/>
    <property type="match status" value="1"/>
</dbReference>
<dbReference type="AlphaFoldDB" id="A0A8A7KCW9"/>
<dbReference type="InterPro" id="IPR036388">
    <property type="entry name" value="WH-like_DNA-bd_sf"/>
</dbReference>